<keyword evidence="6" id="KW-0906">Nuclear pore complex</keyword>
<dbReference type="GO" id="GO:0000973">
    <property type="term" value="P:post-transcriptional tethering of RNA polymerase II gene DNA at nuclear periphery"/>
    <property type="evidence" value="ECO:0007669"/>
    <property type="project" value="TreeGrafter"/>
</dbReference>
<evidence type="ECO:0000256" key="3">
    <source>
        <dbReference type="ARBA" id="ARBA00022816"/>
    </source>
</evidence>
<dbReference type="SUPFAM" id="SSF82215">
    <property type="entry name" value="C-terminal autoproteolytic domain of nucleoporin nup98"/>
    <property type="match status" value="1"/>
</dbReference>
<feature type="domain" description="Peptidase S59" evidence="10">
    <location>
        <begin position="875"/>
        <end position="1013"/>
    </location>
</feature>
<name>A0A834GUS7_RHOSS</name>
<evidence type="ECO:0000256" key="1">
    <source>
        <dbReference type="ARBA" id="ARBA00004567"/>
    </source>
</evidence>
<keyword evidence="9" id="KW-0812">Transmembrane</keyword>
<dbReference type="Gene3D" id="3.30.1610.10">
    <property type="entry name" value="Peptidase S59, nucleoporin"/>
    <property type="match status" value="1"/>
</dbReference>
<dbReference type="InterPro" id="IPR007230">
    <property type="entry name" value="Nup98_auto-Pept-S59_dom"/>
</dbReference>
<dbReference type="GO" id="GO:0051028">
    <property type="term" value="P:mRNA transport"/>
    <property type="evidence" value="ECO:0007669"/>
    <property type="project" value="UniProtKB-KW"/>
</dbReference>
<accession>A0A834GUS7</accession>
<evidence type="ECO:0000313" key="11">
    <source>
        <dbReference type="EMBL" id="KAF7142774.1"/>
    </source>
</evidence>
<dbReference type="FunFam" id="3.30.1610.10:FF:000002">
    <property type="entry name" value="nuclear pore complex protein NUP98A"/>
    <property type="match status" value="1"/>
</dbReference>
<dbReference type="GO" id="GO:0034398">
    <property type="term" value="P:telomere tethering at nuclear periphery"/>
    <property type="evidence" value="ECO:0007669"/>
    <property type="project" value="TreeGrafter"/>
</dbReference>
<dbReference type="InterPro" id="IPR037665">
    <property type="entry name" value="Nucleoporin_S59-like"/>
</dbReference>
<dbReference type="Gene3D" id="1.10.10.2360">
    <property type="match status" value="1"/>
</dbReference>
<comment type="subcellular location">
    <subcellularLocation>
        <location evidence="1">Nucleus</location>
        <location evidence="1">Nuclear pore complex</location>
    </subcellularLocation>
</comment>
<keyword evidence="7" id="KW-0539">Nucleus</keyword>
<evidence type="ECO:0000256" key="4">
    <source>
        <dbReference type="ARBA" id="ARBA00022927"/>
    </source>
</evidence>
<evidence type="ECO:0000256" key="6">
    <source>
        <dbReference type="ARBA" id="ARBA00023132"/>
    </source>
</evidence>
<feature type="transmembrane region" description="Helical" evidence="9">
    <location>
        <begin position="63"/>
        <end position="83"/>
    </location>
</feature>
<dbReference type="GO" id="GO:0003723">
    <property type="term" value="F:RNA binding"/>
    <property type="evidence" value="ECO:0007669"/>
    <property type="project" value="TreeGrafter"/>
</dbReference>
<keyword evidence="5" id="KW-0811">Translocation</keyword>
<dbReference type="Pfam" id="PF04096">
    <property type="entry name" value="Nucleoporin2"/>
    <property type="match status" value="1"/>
</dbReference>
<reference evidence="11" key="1">
    <citation type="submission" date="2019-11" db="EMBL/GenBank/DDBJ databases">
        <authorList>
            <person name="Liu Y."/>
            <person name="Hou J."/>
            <person name="Li T.-Q."/>
            <person name="Guan C.-H."/>
            <person name="Wu X."/>
            <person name="Wu H.-Z."/>
            <person name="Ling F."/>
            <person name="Zhang R."/>
            <person name="Shi X.-G."/>
            <person name="Ren J.-P."/>
            <person name="Chen E.-F."/>
            <person name="Sun J.-M."/>
        </authorList>
    </citation>
    <scope>NUCLEOTIDE SEQUENCE</scope>
    <source>
        <strain evidence="11">Adult_tree_wgs_1</strain>
        <tissue evidence="11">Leaves</tissue>
    </source>
</reference>
<keyword evidence="3" id="KW-0509">mRNA transport</keyword>
<dbReference type="EMBL" id="WJXA01000005">
    <property type="protein sequence ID" value="KAF7142774.1"/>
    <property type="molecule type" value="Genomic_DNA"/>
</dbReference>
<dbReference type="PANTHER" id="PTHR23198:SF19">
    <property type="entry name" value="NUCLEAR PORE COMPLEX PROTEIN NUP98A-LIKE ISOFORM X1"/>
    <property type="match status" value="1"/>
</dbReference>
<comment type="subunit">
    <text evidence="8">Part of the nuclear pore complex (NPC). The NPC has an eight-fold symmetrical structure comprising a central transport channel and two rings, the cytoplasmic and nuclear rings, to which eight filaments are attached. The cytoplasmic filaments have loose ends, while the nuclear filaments are joined in a distal ring, forming a nuclear basket. NPCs are highly dynamic in configuration and composition, and can be devided in 3 subcomplexes, the NUP62 subcomplex, the NUP107-160 subcomplex and the NUP93 subcomplex, containing approximately 30 different nucleoporin proteins.</text>
</comment>
<evidence type="ECO:0000256" key="7">
    <source>
        <dbReference type="ARBA" id="ARBA00023242"/>
    </source>
</evidence>
<evidence type="ECO:0000313" key="12">
    <source>
        <dbReference type="Proteomes" id="UP000626092"/>
    </source>
</evidence>
<protein>
    <recommendedName>
        <fullName evidence="10">Peptidase S59 domain-containing protein</fullName>
    </recommendedName>
</protein>
<evidence type="ECO:0000256" key="8">
    <source>
        <dbReference type="ARBA" id="ARBA00065263"/>
    </source>
</evidence>
<dbReference type="GO" id="GO:0006405">
    <property type="term" value="P:RNA export from nucleus"/>
    <property type="evidence" value="ECO:0007669"/>
    <property type="project" value="TreeGrafter"/>
</dbReference>
<gene>
    <name evidence="11" type="ORF">RHSIM_Rhsim05G0125200</name>
</gene>
<dbReference type="GO" id="GO:0048573">
    <property type="term" value="P:photoperiodism, flowering"/>
    <property type="evidence" value="ECO:0007669"/>
    <property type="project" value="UniProtKB-ARBA"/>
</dbReference>
<evidence type="ECO:0000259" key="10">
    <source>
        <dbReference type="PROSITE" id="PS51434"/>
    </source>
</evidence>
<organism evidence="11 12">
    <name type="scientific">Rhododendron simsii</name>
    <name type="common">Sims's rhododendron</name>
    <dbReference type="NCBI Taxonomy" id="118357"/>
    <lineage>
        <taxon>Eukaryota</taxon>
        <taxon>Viridiplantae</taxon>
        <taxon>Streptophyta</taxon>
        <taxon>Embryophyta</taxon>
        <taxon>Tracheophyta</taxon>
        <taxon>Spermatophyta</taxon>
        <taxon>Magnoliopsida</taxon>
        <taxon>eudicotyledons</taxon>
        <taxon>Gunneridae</taxon>
        <taxon>Pentapetalae</taxon>
        <taxon>asterids</taxon>
        <taxon>Ericales</taxon>
        <taxon>Ericaceae</taxon>
        <taxon>Ericoideae</taxon>
        <taxon>Rhodoreae</taxon>
        <taxon>Rhododendron</taxon>
    </lineage>
</organism>
<keyword evidence="9" id="KW-1133">Transmembrane helix</keyword>
<keyword evidence="4" id="KW-0653">Protein transport</keyword>
<dbReference type="InterPro" id="IPR036903">
    <property type="entry name" value="Nup98_auto-Pept-S59_dom_sf"/>
</dbReference>
<proteinExistence type="predicted"/>
<keyword evidence="2" id="KW-0813">Transport</keyword>
<evidence type="ECO:0000256" key="5">
    <source>
        <dbReference type="ARBA" id="ARBA00023010"/>
    </source>
</evidence>
<evidence type="ECO:0000256" key="2">
    <source>
        <dbReference type="ARBA" id="ARBA00022448"/>
    </source>
</evidence>
<dbReference type="PANTHER" id="PTHR23198">
    <property type="entry name" value="NUCLEOPORIN"/>
    <property type="match status" value="1"/>
</dbReference>
<evidence type="ECO:0000256" key="9">
    <source>
        <dbReference type="SAM" id="Phobius"/>
    </source>
</evidence>
<dbReference type="OrthoDB" id="3797628at2759"/>
<dbReference type="GO" id="GO:0008139">
    <property type="term" value="F:nuclear localization sequence binding"/>
    <property type="evidence" value="ECO:0007669"/>
    <property type="project" value="TreeGrafter"/>
</dbReference>
<dbReference type="GO" id="GO:0017056">
    <property type="term" value="F:structural constituent of nuclear pore"/>
    <property type="evidence" value="ECO:0007669"/>
    <property type="project" value="InterPro"/>
</dbReference>
<dbReference type="Proteomes" id="UP000626092">
    <property type="component" value="Unassembled WGS sequence"/>
</dbReference>
<dbReference type="GO" id="GO:0044614">
    <property type="term" value="C:nuclear pore cytoplasmic filaments"/>
    <property type="evidence" value="ECO:0007669"/>
    <property type="project" value="TreeGrafter"/>
</dbReference>
<keyword evidence="9" id="KW-0472">Membrane</keyword>
<dbReference type="AlphaFoldDB" id="A0A834GUS7"/>
<dbReference type="PROSITE" id="PS51434">
    <property type="entry name" value="NUP_C"/>
    <property type="match status" value="1"/>
</dbReference>
<dbReference type="GO" id="GO:0006606">
    <property type="term" value="P:protein import into nucleus"/>
    <property type="evidence" value="ECO:0007669"/>
    <property type="project" value="TreeGrafter"/>
</dbReference>
<sequence>MSTSSAPSSSAFSACTFSNGDGCTTFAESSSPARPATKKGESAEVVFRPPPLQQMKTSVSRKIVVSYTYVAIWIFLSFTMIVFNKYILDRKMFNWPFPISHTMIHMAFCSSIAYLLVHIFRVNIRVDYHLLCSGFAAFGQSSNGPFGSRSGFGQNSNASSNLFNSNPFGSSTPFGSVQYLVELPPLLLVLPQPLLLGPLHRQLDNSPVLYSLVWKMKLCFARSVEAPPVFAFGQSSNAPFGASSVFGQNSNASCNPFTVKPFGSTTTFGTPTGGSVYGGTLTGVLGVNSSSLGQQSTYGSPSRPAFGTSTAAFDAPLAPSFGTSSSSFGVNLHILVYDGSDGRTFYIWPEASFWRICIKPQPIYLIWGCVSTAQTTFGTNPFGSSSSFSASTQNAFGSSSTSGSTPATSFAFGTSGEFNAAKPLGPSSTSGWGVSSNPTVGLSNSATGSSTGPSFFGIQSSSGGQSTTSTFCFGHQQRGSRLAAYNATASEAVEDGRLQSISGMRINGDKNHEGLRWENYQSGDKGGIGTGGFTIQSNSFAHPPLSPFTSLPFNTCPSVRSVMTASSSAPYQFVAPPISAFYWNPTSGLMSANTQPSAVSPSVAMLPETSSFSSNVPPVGFTFGVSSANTQPSPILSPVALLPQTSSFQGLVPPVSQPNVFSESSLPPTSNQLGLSQTTPFLTTPLQPTRTAQTGAFANSEFPWSSAGLSGFADTTGVLGQSTFSLLSCTQKAQPVPCQLSIGHLGSTPPIRYGISNMPVLDKPAATVRVLSLLTSRHLSHRRIRLPARKYDPESDGPKVPFFSDNEGLPPAAKGGALFFRRENPRALVVLPAEQWPQRFDTEKMVHASLHVYKNGTISAEVSAPALVNDSLCQYEDEPQVPELAADERAEPGFYRHEKNFVVGRHGYGSIKFLGETDVRHLDLDSHVKFNNREVMVYMDEKDKPPVGEGLNKAAEVTLLNVKCIDKMGNQYINGPKVDKYREMLIKKAKEQGAEFVSYDPVEGEWKFRVQHFS</sequence>
<comment type="caution">
    <text evidence="11">The sequence shown here is derived from an EMBL/GenBank/DDBJ whole genome shotgun (WGS) entry which is preliminary data.</text>
</comment>
<keyword evidence="12" id="KW-1185">Reference proteome</keyword>